<dbReference type="PANTHER" id="PTHR36842:SF1">
    <property type="entry name" value="PROTEIN TOLB"/>
    <property type="match status" value="1"/>
</dbReference>
<name>A0A381PWV9_9ZZZZ</name>
<protein>
    <recommendedName>
        <fullName evidence="3">Dipeptidylpeptidase IV N-terminal domain-containing protein</fullName>
    </recommendedName>
</protein>
<evidence type="ECO:0000313" key="2">
    <source>
        <dbReference type="EMBL" id="SUZ69893.1"/>
    </source>
</evidence>
<accession>A0A381PWV9</accession>
<dbReference type="PANTHER" id="PTHR36842">
    <property type="entry name" value="PROTEIN TOLB HOMOLOG"/>
    <property type="match status" value="1"/>
</dbReference>
<dbReference type="InterPro" id="IPR011042">
    <property type="entry name" value="6-blade_b-propeller_TolB-like"/>
</dbReference>
<proteinExistence type="inferred from homology"/>
<dbReference type="Pfam" id="PF07676">
    <property type="entry name" value="PD40"/>
    <property type="match status" value="2"/>
</dbReference>
<dbReference type="InterPro" id="IPR011659">
    <property type="entry name" value="WD40"/>
</dbReference>
<dbReference type="AlphaFoldDB" id="A0A381PWV9"/>
<dbReference type="Gene3D" id="2.120.10.60">
    <property type="entry name" value="Tricorn protease N-terminal domain"/>
    <property type="match status" value="1"/>
</dbReference>
<gene>
    <name evidence="2" type="ORF">METZ01_LOCUS22747</name>
</gene>
<evidence type="ECO:0008006" key="3">
    <source>
        <dbReference type="Google" id="ProtNLM"/>
    </source>
</evidence>
<organism evidence="2">
    <name type="scientific">marine metagenome</name>
    <dbReference type="NCBI Taxonomy" id="408172"/>
    <lineage>
        <taxon>unclassified sequences</taxon>
        <taxon>metagenomes</taxon>
        <taxon>ecological metagenomes</taxon>
    </lineage>
</organism>
<comment type="similarity">
    <text evidence="1">Belongs to the TolB family.</text>
</comment>
<evidence type="ECO:0000256" key="1">
    <source>
        <dbReference type="ARBA" id="ARBA00009820"/>
    </source>
</evidence>
<dbReference type="SUPFAM" id="SSF82171">
    <property type="entry name" value="DPP6 N-terminal domain-like"/>
    <property type="match status" value="2"/>
</dbReference>
<sequence length="573" mass="61835">MRSIWLVSGALLGALVVWFTTQSPTPEPQPVIRFALSTSAAHEVTDVAVAPDGSGVAYVAYAAGRRHLFYRALHQVSPVALPGTDGARQPFFSPDGRSIAFFAEDKLQCVSLDDGSLTVIAAAPSDSAGGAWTQDGTIIFAPLRGRGLMEVTVSSGALEPVTQLDIVAGEIEHGWPSVLPQGKGIIFAITRRNRDTRMAVWSPDDENSQLLLPVNGRVHYLSSGSLVYLLGDEMFGVDFDIDTLEITSTPTILLKGVAVSVAGFSGLGQAHFDLSSNGALGYIPSTSPQNELVWIDRAGLVLPSTTMPVADRHRTPRVSPDGAYAAVVIRAGLLGHELWLEDLNNGERVHLLTVGSDNRSPAWTVDGQLSFASNRLGPQNIFVTHLTSNESRHLITAPSAQNPGAWTGDGRLAYYEVSRSDRNVLVRTNDGNIIPIAVTAANERSPAWSVDGAWLAYVSNENGFDQVYVQPYPPDGNRMIVSPSGGTEPVWSRDGRELFYRRNDEMIAAEFTEVDGVLVIGASNRLFEHPFEGDPGGNLPNYDVTPDGSFLMLQRAESRHEIQIVVGWKSGLR</sequence>
<dbReference type="Gene3D" id="2.120.10.30">
    <property type="entry name" value="TolB, C-terminal domain"/>
    <property type="match status" value="2"/>
</dbReference>
<dbReference type="EMBL" id="UINC01001074">
    <property type="protein sequence ID" value="SUZ69893.1"/>
    <property type="molecule type" value="Genomic_DNA"/>
</dbReference>
<reference evidence="2" key="1">
    <citation type="submission" date="2018-05" db="EMBL/GenBank/DDBJ databases">
        <authorList>
            <person name="Lanie J.A."/>
            <person name="Ng W.-L."/>
            <person name="Kazmierczak K.M."/>
            <person name="Andrzejewski T.M."/>
            <person name="Davidsen T.M."/>
            <person name="Wayne K.J."/>
            <person name="Tettelin H."/>
            <person name="Glass J.I."/>
            <person name="Rusch D."/>
            <person name="Podicherti R."/>
            <person name="Tsui H.-C.T."/>
            <person name="Winkler M.E."/>
        </authorList>
    </citation>
    <scope>NUCLEOTIDE SEQUENCE</scope>
</reference>